<dbReference type="AlphaFoldDB" id="A0A1G2MFX5"/>
<feature type="transmembrane region" description="Helical" evidence="1">
    <location>
        <begin position="119"/>
        <end position="140"/>
    </location>
</feature>
<evidence type="ECO:0000256" key="1">
    <source>
        <dbReference type="SAM" id="Phobius"/>
    </source>
</evidence>
<feature type="transmembrane region" description="Helical" evidence="1">
    <location>
        <begin position="152"/>
        <end position="179"/>
    </location>
</feature>
<dbReference type="Pfam" id="PF05552">
    <property type="entry name" value="MS_channel_1st_1"/>
    <property type="match status" value="2"/>
</dbReference>
<accession>A0A1G2MFX5</accession>
<evidence type="ECO:0000313" key="3">
    <source>
        <dbReference type="Proteomes" id="UP000177130"/>
    </source>
</evidence>
<reference evidence="2 3" key="1">
    <citation type="journal article" date="2016" name="Nat. Commun.">
        <title>Thousands of microbial genomes shed light on interconnected biogeochemical processes in an aquifer system.</title>
        <authorList>
            <person name="Anantharaman K."/>
            <person name="Brown C.T."/>
            <person name="Hug L.A."/>
            <person name="Sharon I."/>
            <person name="Castelle C.J."/>
            <person name="Probst A.J."/>
            <person name="Thomas B.C."/>
            <person name="Singh A."/>
            <person name="Wilkins M.J."/>
            <person name="Karaoz U."/>
            <person name="Brodie E.L."/>
            <person name="Williams K.H."/>
            <person name="Hubbard S.S."/>
            <person name="Banfield J.F."/>
        </authorList>
    </citation>
    <scope>NUCLEOTIDE SEQUENCE [LARGE SCALE GENOMIC DNA]</scope>
</reference>
<proteinExistence type="predicted"/>
<dbReference type="STRING" id="1802306.A3C72_02755"/>
<dbReference type="Gene3D" id="1.10.287.1260">
    <property type="match status" value="2"/>
</dbReference>
<feature type="transmembrane region" description="Helical" evidence="1">
    <location>
        <begin position="24"/>
        <end position="45"/>
    </location>
</feature>
<evidence type="ECO:0008006" key="4">
    <source>
        <dbReference type="Google" id="ProtNLM"/>
    </source>
</evidence>
<protein>
    <recommendedName>
        <fullName evidence="4">Small-conductance mechanosensitive ion channel</fullName>
    </recommendedName>
</protein>
<keyword evidence="1" id="KW-0472">Membrane</keyword>
<evidence type="ECO:0000313" key="2">
    <source>
        <dbReference type="EMBL" id="OHA22810.1"/>
    </source>
</evidence>
<dbReference type="InterPro" id="IPR008910">
    <property type="entry name" value="MSC_TM_helix"/>
</dbReference>
<feature type="transmembrane region" description="Helical" evidence="1">
    <location>
        <begin position="81"/>
        <end position="99"/>
    </location>
</feature>
<sequence>MMLETWSEALQTAFEDLWLGVLNFVPRLVMALIIFLVGWAIGALLDKVVAQVVSSLKIDAALRRAKLDELLQKAGYNLNSGMFLGGLVKWFVIVAFLIASVDVLGLQGVNDFLVRVVEYLPNVIVAALIILVAAIIAEIVQKVVVGAAQAAAIGNASFAGLVAKWSIWVFAIMAALLQLQIVAPFIQTLFTGIVVAIALGLGLSFGLGGQEAAARAIEKVTTEISNRRHHQG</sequence>
<feature type="transmembrane region" description="Helical" evidence="1">
    <location>
        <begin position="185"/>
        <end position="207"/>
    </location>
</feature>
<gene>
    <name evidence="2" type="ORF">A3C72_02755</name>
</gene>
<keyword evidence="1" id="KW-0812">Transmembrane</keyword>
<comment type="caution">
    <text evidence="2">The sequence shown here is derived from an EMBL/GenBank/DDBJ whole genome shotgun (WGS) entry which is preliminary data.</text>
</comment>
<dbReference type="EMBL" id="MHRK01000047">
    <property type="protein sequence ID" value="OHA22810.1"/>
    <property type="molecule type" value="Genomic_DNA"/>
</dbReference>
<organism evidence="2 3">
    <name type="scientific">Candidatus Taylorbacteria bacterium RIFCSPHIGHO2_02_FULL_43_32b</name>
    <dbReference type="NCBI Taxonomy" id="1802306"/>
    <lineage>
        <taxon>Bacteria</taxon>
        <taxon>Candidatus Tayloriibacteriota</taxon>
    </lineage>
</organism>
<dbReference type="Proteomes" id="UP000177130">
    <property type="component" value="Unassembled WGS sequence"/>
</dbReference>
<keyword evidence="1" id="KW-1133">Transmembrane helix</keyword>
<name>A0A1G2MFX5_9BACT</name>